<keyword evidence="6" id="KW-0430">Lectin</keyword>
<dbReference type="SUPFAM" id="SSF56436">
    <property type="entry name" value="C-type lectin-like"/>
    <property type="match status" value="1"/>
</dbReference>
<dbReference type="RefSeq" id="XP_030627582.1">
    <property type="nucleotide sequence ID" value="XM_030771722.1"/>
</dbReference>
<feature type="domain" description="EGF-like" evidence="14">
    <location>
        <begin position="333"/>
        <end position="372"/>
    </location>
</feature>
<keyword evidence="10" id="KW-1015">Disulfide bond</keyword>
<keyword evidence="9 12" id="KW-0472">Membrane</keyword>
<feature type="chain" id="PRO_5026735821" evidence="13">
    <location>
        <begin position="21"/>
        <end position="545"/>
    </location>
</feature>
<feature type="domain" description="EGF-like" evidence="14">
    <location>
        <begin position="292"/>
        <end position="332"/>
    </location>
</feature>
<dbReference type="GeneID" id="115809874"/>
<feature type="transmembrane region" description="Helical" evidence="12">
    <location>
        <begin position="473"/>
        <end position="494"/>
    </location>
</feature>
<dbReference type="InParanoid" id="A0A6J2V735"/>
<evidence type="ECO:0000256" key="7">
    <source>
        <dbReference type="ARBA" id="ARBA00022737"/>
    </source>
</evidence>
<dbReference type="InterPro" id="IPR001881">
    <property type="entry name" value="EGF-like_Ca-bd_dom"/>
</dbReference>
<evidence type="ECO:0000256" key="5">
    <source>
        <dbReference type="ARBA" id="ARBA00022729"/>
    </source>
</evidence>
<proteinExistence type="predicted"/>
<dbReference type="InterPro" id="IPR051505">
    <property type="entry name" value="C-type_lectin_domain"/>
</dbReference>
<dbReference type="SUPFAM" id="SSF57184">
    <property type="entry name" value="Growth factor receptor domain"/>
    <property type="match status" value="2"/>
</dbReference>
<accession>A0A6J2V735</accession>
<dbReference type="Pfam" id="PF00059">
    <property type="entry name" value="Lectin_C"/>
    <property type="match status" value="1"/>
</dbReference>
<evidence type="ECO:0000256" key="11">
    <source>
        <dbReference type="PROSITE-ProRule" id="PRU00076"/>
    </source>
</evidence>
<feature type="signal peptide" evidence="13">
    <location>
        <begin position="1"/>
        <end position="20"/>
    </location>
</feature>
<dbReference type="PROSITE" id="PS50041">
    <property type="entry name" value="C_TYPE_LECTIN_2"/>
    <property type="match status" value="1"/>
</dbReference>
<name>A0A6J2V735_CHACN</name>
<dbReference type="InterPro" id="IPR009030">
    <property type="entry name" value="Growth_fac_rcpt_cys_sf"/>
</dbReference>
<evidence type="ECO:0000256" key="3">
    <source>
        <dbReference type="ARBA" id="ARBA00022553"/>
    </source>
</evidence>
<evidence type="ECO:0000256" key="1">
    <source>
        <dbReference type="ARBA" id="ARBA00004479"/>
    </source>
</evidence>
<dbReference type="PANTHER" id="PTHR14789:SF9">
    <property type="entry name" value="THROMBOMODULIN"/>
    <property type="match status" value="1"/>
</dbReference>
<evidence type="ECO:0000259" key="15">
    <source>
        <dbReference type="PROSITE" id="PS50041"/>
    </source>
</evidence>
<keyword evidence="3" id="KW-0597">Phosphoprotein</keyword>
<evidence type="ECO:0000313" key="16">
    <source>
        <dbReference type="Proteomes" id="UP000504632"/>
    </source>
</evidence>
<evidence type="ECO:0000256" key="12">
    <source>
        <dbReference type="SAM" id="Phobius"/>
    </source>
</evidence>
<dbReference type="PRINTS" id="PR00907">
    <property type="entry name" value="THRMBOMODULN"/>
</dbReference>
<gene>
    <name evidence="17" type="primary">LOC115809874</name>
</gene>
<evidence type="ECO:0000256" key="9">
    <source>
        <dbReference type="ARBA" id="ARBA00023136"/>
    </source>
</evidence>
<dbReference type="GO" id="GO:0030246">
    <property type="term" value="F:carbohydrate binding"/>
    <property type="evidence" value="ECO:0007669"/>
    <property type="project" value="UniProtKB-KW"/>
</dbReference>
<dbReference type="InterPro" id="IPR001304">
    <property type="entry name" value="C-type_lectin-like"/>
</dbReference>
<evidence type="ECO:0000256" key="10">
    <source>
        <dbReference type="ARBA" id="ARBA00023157"/>
    </source>
</evidence>
<dbReference type="PROSITE" id="PS50026">
    <property type="entry name" value="EGF_3"/>
    <property type="match status" value="2"/>
</dbReference>
<organism evidence="16 17">
    <name type="scientific">Chanos chanos</name>
    <name type="common">Milkfish</name>
    <name type="synonym">Mugil chanos</name>
    <dbReference type="NCBI Taxonomy" id="29144"/>
    <lineage>
        <taxon>Eukaryota</taxon>
        <taxon>Metazoa</taxon>
        <taxon>Chordata</taxon>
        <taxon>Craniata</taxon>
        <taxon>Vertebrata</taxon>
        <taxon>Euteleostomi</taxon>
        <taxon>Actinopterygii</taxon>
        <taxon>Neopterygii</taxon>
        <taxon>Teleostei</taxon>
        <taxon>Ostariophysi</taxon>
        <taxon>Gonorynchiformes</taxon>
        <taxon>Chanidae</taxon>
        <taxon>Chanos</taxon>
    </lineage>
</organism>
<dbReference type="CDD" id="cd00054">
    <property type="entry name" value="EGF_CA"/>
    <property type="match status" value="1"/>
</dbReference>
<evidence type="ECO:0000313" key="17">
    <source>
        <dbReference type="RefSeq" id="XP_030627582.1"/>
    </source>
</evidence>
<dbReference type="InterPro" id="IPR000152">
    <property type="entry name" value="EGF-type_Asp/Asn_hydroxyl_site"/>
</dbReference>
<evidence type="ECO:0000256" key="13">
    <source>
        <dbReference type="SAM" id="SignalP"/>
    </source>
</evidence>
<evidence type="ECO:0000256" key="6">
    <source>
        <dbReference type="ARBA" id="ARBA00022734"/>
    </source>
</evidence>
<dbReference type="SMART" id="SM00179">
    <property type="entry name" value="EGF_CA"/>
    <property type="match status" value="3"/>
</dbReference>
<dbReference type="PROSITE" id="PS00010">
    <property type="entry name" value="ASX_HYDROXYL"/>
    <property type="match status" value="3"/>
</dbReference>
<reference evidence="17" key="1">
    <citation type="submission" date="2025-08" db="UniProtKB">
        <authorList>
            <consortium name="RefSeq"/>
        </authorList>
    </citation>
    <scope>IDENTIFICATION</scope>
</reference>
<dbReference type="SMART" id="SM00034">
    <property type="entry name" value="CLECT"/>
    <property type="match status" value="1"/>
</dbReference>
<keyword evidence="2 11" id="KW-0245">EGF-like domain</keyword>
<dbReference type="PIRSF" id="PIRSF001775">
    <property type="entry name" value="CD93/CD141"/>
    <property type="match status" value="1"/>
</dbReference>
<keyword evidence="7" id="KW-0677">Repeat</keyword>
<dbReference type="SMART" id="SM00181">
    <property type="entry name" value="EGF"/>
    <property type="match status" value="6"/>
</dbReference>
<dbReference type="GO" id="GO:0005509">
    <property type="term" value="F:calcium ion binding"/>
    <property type="evidence" value="ECO:0007669"/>
    <property type="project" value="InterPro"/>
</dbReference>
<keyword evidence="16" id="KW-1185">Reference proteome</keyword>
<sequence>MMQSYIGVVMAVAVLAGVRAKAPHNVSCGDGECFIVFKETADFVSAQKKCKEIVGDLMTVRTAKSNHVLSRLINDLPGDFWIGLKYSGERCSDASSVLKGYTWTTGDNTTDYENWKNNGSVCSPHCVSVSREDLTWTERPCSDRIEGYLCEYKDPEMCDRLPSDGKTSVLYTTHWGFEGENLISLPQGSIGTHRPEGTRHLCFSRTWRKAPWSCEVFSGGCEQNCAMNGTDYQCTCSDGYVIAENGVSCIKAPEDPCDQAGCAQRCSKVNNTVQCHCDHGYELGKDGKSCDDIDECADKSRCSGEHMECVNKNGSFECRCESGYEMNNNTCADLNECALRPCEHDCINTNGGFNCVCFDGYTVSPTDRTRCDFQCSRTECPIICDRNTGCKCPVNYVADKRATGTYCVDTGECQGPHMCDHRCNNTFGGYVCSCWEGFELVNERNCIKISSPTTPRNLFTSTVRTTTSPHLSAVAPVGIVVLIVATSLFIIYVVRFIIMARCKLYNLNAHKRLEEDDNDSQLTLKKYIKKSTTSDWYMKQEIIDI</sequence>
<dbReference type="AlphaFoldDB" id="A0A6J2V735"/>
<dbReference type="Gene3D" id="3.10.100.10">
    <property type="entry name" value="Mannose-Binding Protein A, subunit A"/>
    <property type="match status" value="1"/>
</dbReference>
<keyword evidence="4 12" id="KW-0812">Transmembrane</keyword>
<dbReference type="InterPro" id="IPR049883">
    <property type="entry name" value="NOTCH1_EGF-like"/>
</dbReference>
<dbReference type="PROSITE" id="PS01186">
    <property type="entry name" value="EGF_2"/>
    <property type="match status" value="2"/>
</dbReference>
<dbReference type="GO" id="GO:0016020">
    <property type="term" value="C:membrane"/>
    <property type="evidence" value="ECO:0007669"/>
    <property type="project" value="UniProtKB-SubCell"/>
</dbReference>
<dbReference type="Gene3D" id="2.10.25.10">
    <property type="entry name" value="Laminin"/>
    <property type="match status" value="5"/>
</dbReference>
<dbReference type="Pfam" id="PF07645">
    <property type="entry name" value="EGF_CA"/>
    <property type="match status" value="3"/>
</dbReference>
<protein>
    <submittedName>
        <fullName evidence="17">Thrombomodulin-like</fullName>
    </submittedName>
</protein>
<keyword evidence="8 12" id="KW-1133">Transmembrane helix</keyword>
<dbReference type="InterPro" id="IPR016187">
    <property type="entry name" value="CTDL_fold"/>
</dbReference>
<dbReference type="Proteomes" id="UP000504632">
    <property type="component" value="Chromosome 4"/>
</dbReference>
<comment type="subcellular location">
    <subcellularLocation>
        <location evidence="1">Membrane</location>
        <topology evidence="1">Single-pass type I membrane protein</topology>
    </subcellularLocation>
</comment>
<feature type="domain" description="C-type lectin" evidence="15">
    <location>
        <begin position="29"/>
        <end position="144"/>
    </location>
</feature>
<dbReference type="OrthoDB" id="4062651at2759"/>
<dbReference type="InterPro" id="IPR000742">
    <property type="entry name" value="EGF"/>
</dbReference>
<evidence type="ECO:0000256" key="8">
    <source>
        <dbReference type="ARBA" id="ARBA00022989"/>
    </source>
</evidence>
<dbReference type="PROSITE" id="PS01187">
    <property type="entry name" value="EGF_CA"/>
    <property type="match status" value="1"/>
</dbReference>
<dbReference type="InterPro" id="IPR016186">
    <property type="entry name" value="C-type_lectin-like/link_sf"/>
</dbReference>
<keyword evidence="5 13" id="KW-0732">Signal</keyword>
<evidence type="ECO:0000256" key="2">
    <source>
        <dbReference type="ARBA" id="ARBA00022536"/>
    </source>
</evidence>
<dbReference type="PANTHER" id="PTHR14789">
    <property type="entry name" value="CHONDROLECTIN VARIANT CHODLFDELTAE"/>
    <property type="match status" value="1"/>
</dbReference>
<evidence type="ECO:0000256" key="4">
    <source>
        <dbReference type="ARBA" id="ARBA00022692"/>
    </source>
</evidence>
<dbReference type="InterPro" id="IPR018097">
    <property type="entry name" value="EGF_Ca-bd_CS"/>
</dbReference>
<comment type="caution">
    <text evidence="11">Lacks conserved residue(s) required for the propagation of feature annotation.</text>
</comment>
<evidence type="ECO:0000259" key="14">
    <source>
        <dbReference type="PROSITE" id="PS50026"/>
    </source>
</evidence>